<keyword evidence="1" id="KW-0812">Transmembrane</keyword>
<dbReference type="GO" id="GO:0016020">
    <property type="term" value="C:membrane"/>
    <property type="evidence" value="ECO:0007669"/>
    <property type="project" value="InterPro"/>
</dbReference>
<gene>
    <name evidence="2" type="ORF">FKZ59_08710</name>
</gene>
<keyword evidence="3" id="KW-1185">Reference proteome</keyword>
<dbReference type="AlphaFoldDB" id="A0A540V1F4"/>
<name>A0A540V1F4_9BACL</name>
<dbReference type="EMBL" id="VIGD01000010">
    <property type="protein sequence ID" value="TQE90579.1"/>
    <property type="molecule type" value="Genomic_DNA"/>
</dbReference>
<evidence type="ECO:0000313" key="3">
    <source>
        <dbReference type="Proteomes" id="UP000315753"/>
    </source>
</evidence>
<dbReference type="RefSeq" id="WP_141602373.1">
    <property type="nucleotide sequence ID" value="NZ_VIGD01000010.1"/>
</dbReference>
<accession>A0A540V1F4</accession>
<dbReference type="Proteomes" id="UP000315753">
    <property type="component" value="Unassembled WGS sequence"/>
</dbReference>
<proteinExistence type="predicted"/>
<keyword evidence="1" id="KW-0472">Membrane</keyword>
<feature type="transmembrane region" description="Helical" evidence="1">
    <location>
        <begin position="75"/>
        <end position="100"/>
    </location>
</feature>
<protein>
    <submittedName>
        <fullName evidence="2">FxsA family protein</fullName>
    </submittedName>
</protein>
<reference evidence="2 3" key="1">
    <citation type="submission" date="2019-06" db="EMBL/GenBank/DDBJ databases">
        <title>Genome sequence of Ureibacillus terrenus.</title>
        <authorList>
            <person name="Maclea K.S."/>
            <person name="Simoes M."/>
        </authorList>
    </citation>
    <scope>NUCLEOTIDE SEQUENCE [LARGE SCALE GENOMIC DNA]</scope>
    <source>
        <strain evidence="2 3">ATCC BAA-384</strain>
    </source>
</reference>
<dbReference type="OrthoDB" id="9792788at2"/>
<comment type="caution">
    <text evidence="2">The sequence shown here is derived from an EMBL/GenBank/DDBJ whole genome shotgun (WGS) entry which is preliminary data.</text>
</comment>
<dbReference type="PANTHER" id="PTHR35335:SF1">
    <property type="entry name" value="UPF0716 PROTEIN FXSA"/>
    <property type="match status" value="1"/>
</dbReference>
<dbReference type="Pfam" id="PF04186">
    <property type="entry name" value="FxsA"/>
    <property type="match status" value="1"/>
</dbReference>
<dbReference type="InterPro" id="IPR007313">
    <property type="entry name" value="FxsA"/>
</dbReference>
<sequence>MKKIFFASIAFILFEIAMFIVVGNWLGVFPTLLLIILASLAGIAITKNQGLKSIQNIQESIYRGEPPGHAMIDAFLVFLGGVLFLMPGFISDLIAMTLVLPWTRKMYKPVIIEWIRKKMENKHVIIIQR</sequence>
<evidence type="ECO:0000313" key="2">
    <source>
        <dbReference type="EMBL" id="TQE90579.1"/>
    </source>
</evidence>
<keyword evidence="1" id="KW-1133">Transmembrane helix</keyword>
<dbReference type="NCBIfam" id="NF008528">
    <property type="entry name" value="PRK11463.1-2"/>
    <property type="match status" value="1"/>
</dbReference>
<feature type="transmembrane region" description="Helical" evidence="1">
    <location>
        <begin position="29"/>
        <end position="46"/>
    </location>
</feature>
<evidence type="ECO:0000256" key="1">
    <source>
        <dbReference type="SAM" id="Phobius"/>
    </source>
</evidence>
<dbReference type="PANTHER" id="PTHR35335">
    <property type="entry name" value="UPF0716 PROTEIN FXSA"/>
    <property type="match status" value="1"/>
</dbReference>
<organism evidence="2 3">
    <name type="scientific">Ureibacillus terrenus</name>
    <dbReference type="NCBI Taxonomy" id="118246"/>
    <lineage>
        <taxon>Bacteria</taxon>
        <taxon>Bacillati</taxon>
        <taxon>Bacillota</taxon>
        <taxon>Bacilli</taxon>
        <taxon>Bacillales</taxon>
        <taxon>Caryophanaceae</taxon>
        <taxon>Ureibacillus</taxon>
    </lineage>
</organism>